<feature type="domain" description="Beta/gamma crystallin 'Greek key'" evidence="4">
    <location>
        <begin position="1740"/>
        <end position="1777"/>
    </location>
</feature>
<feature type="compositionally biased region" description="Basic and acidic residues" evidence="3">
    <location>
        <begin position="830"/>
        <end position="844"/>
    </location>
</feature>
<feature type="compositionally biased region" description="Basic and acidic residues" evidence="3">
    <location>
        <begin position="698"/>
        <end position="716"/>
    </location>
</feature>
<feature type="domain" description="Beta/gamma crystallin 'Greek key'" evidence="4">
    <location>
        <begin position="1386"/>
        <end position="1436"/>
    </location>
</feature>
<dbReference type="InterPro" id="IPR050252">
    <property type="entry name" value="Beta/Gamma-Crystallin"/>
</dbReference>
<feature type="compositionally biased region" description="Basic and acidic residues" evidence="3">
    <location>
        <begin position="654"/>
        <end position="670"/>
    </location>
</feature>
<feature type="compositionally biased region" description="Basic and acidic residues" evidence="3">
    <location>
        <begin position="206"/>
        <end position="218"/>
    </location>
</feature>
<organism evidence="5 6">
    <name type="scientific">Denticeps clupeoides</name>
    <name type="common">denticle herring</name>
    <dbReference type="NCBI Taxonomy" id="299321"/>
    <lineage>
        <taxon>Eukaryota</taxon>
        <taxon>Metazoa</taxon>
        <taxon>Chordata</taxon>
        <taxon>Craniata</taxon>
        <taxon>Vertebrata</taxon>
        <taxon>Euteleostomi</taxon>
        <taxon>Actinopterygii</taxon>
        <taxon>Neopterygii</taxon>
        <taxon>Teleostei</taxon>
        <taxon>Clupei</taxon>
        <taxon>Clupeiformes</taxon>
        <taxon>Denticipitoidei</taxon>
        <taxon>Denticipitidae</taxon>
        <taxon>Denticeps</taxon>
    </lineage>
</organism>
<keyword evidence="6" id="KW-1185">Reference proteome</keyword>
<dbReference type="Pfam" id="PF00652">
    <property type="entry name" value="Ricin_B_lectin"/>
    <property type="match status" value="1"/>
</dbReference>
<evidence type="ECO:0000259" key="4">
    <source>
        <dbReference type="PROSITE" id="PS50915"/>
    </source>
</evidence>
<feature type="compositionally biased region" description="Polar residues" evidence="3">
    <location>
        <begin position="769"/>
        <end position="788"/>
    </location>
</feature>
<dbReference type="Gene3D" id="2.80.10.50">
    <property type="match status" value="1"/>
</dbReference>
<feature type="compositionally biased region" description="Basic and acidic residues" evidence="3">
    <location>
        <begin position="368"/>
        <end position="379"/>
    </location>
</feature>
<evidence type="ECO:0000256" key="2">
    <source>
        <dbReference type="ARBA" id="ARBA00022737"/>
    </source>
</evidence>
<keyword evidence="2" id="KW-0677">Repeat</keyword>
<evidence type="ECO:0000256" key="1">
    <source>
        <dbReference type="ARBA" id="ARBA00009646"/>
    </source>
</evidence>
<dbReference type="InterPro" id="IPR011024">
    <property type="entry name" value="G_crystallin-like"/>
</dbReference>
<feature type="compositionally biased region" description="Polar residues" evidence="3">
    <location>
        <begin position="845"/>
        <end position="856"/>
    </location>
</feature>
<dbReference type="SMART" id="SM00247">
    <property type="entry name" value="XTALbg"/>
    <property type="match status" value="6"/>
</dbReference>
<feature type="compositionally biased region" description="Polar residues" evidence="3">
    <location>
        <begin position="164"/>
        <end position="174"/>
    </location>
</feature>
<feature type="domain" description="Beta/gamma crystallin 'Greek key'" evidence="4">
    <location>
        <begin position="1597"/>
        <end position="1639"/>
    </location>
</feature>
<dbReference type="PANTHER" id="PTHR11818:SF2">
    <property type="entry name" value="BETA_GAMMA CRYSTALLIN DOMAIN-CONTAINING PROTEIN 1"/>
    <property type="match status" value="1"/>
</dbReference>
<dbReference type="GeneTree" id="ENSGT00940000155695"/>
<dbReference type="SMART" id="SM00458">
    <property type="entry name" value="RICIN"/>
    <property type="match status" value="1"/>
</dbReference>
<feature type="compositionally biased region" description="Low complexity" evidence="3">
    <location>
        <begin position="356"/>
        <end position="367"/>
    </location>
</feature>
<name>A0AAY4C5E4_9TELE</name>
<proteinExistence type="inferred from homology"/>
<feature type="compositionally biased region" description="Basic and acidic residues" evidence="3">
    <location>
        <begin position="677"/>
        <end position="688"/>
    </location>
</feature>
<dbReference type="PANTHER" id="PTHR11818">
    <property type="entry name" value="BETA/GAMMA CRYSTALLIN"/>
    <property type="match status" value="1"/>
</dbReference>
<evidence type="ECO:0000313" key="6">
    <source>
        <dbReference type="Proteomes" id="UP000694580"/>
    </source>
</evidence>
<feature type="region of interest" description="Disordered" evidence="3">
    <location>
        <begin position="1199"/>
        <end position="1243"/>
    </location>
</feature>
<feature type="region of interest" description="Disordered" evidence="3">
    <location>
        <begin position="811"/>
        <end position="1091"/>
    </location>
</feature>
<gene>
    <name evidence="5" type="primary">LOC114780101</name>
</gene>
<feature type="compositionally biased region" description="Polar residues" evidence="3">
    <location>
        <begin position="383"/>
        <end position="393"/>
    </location>
</feature>
<feature type="compositionally biased region" description="Polar residues" evidence="3">
    <location>
        <begin position="1058"/>
        <end position="1079"/>
    </location>
</feature>
<feature type="compositionally biased region" description="Basic and acidic residues" evidence="3">
    <location>
        <begin position="500"/>
        <end position="525"/>
    </location>
</feature>
<dbReference type="PROSITE" id="PS50915">
    <property type="entry name" value="CRYSTALLIN_BETA_GAMMA"/>
    <property type="match status" value="7"/>
</dbReference>
<dbReference type="InterPro" id="IPR001064">
    <property type="entry name" value="Beta/gamma_crystallin"/>
</dbReference>
<feature type="domain" description="Beta/gamma crystallin 'Greek key'" evidence="4">
    <location>
        <begin position="1869"/>
        <end position="1910"/>
    </location>
</feature>
<feature type="region of interest" description="Disordered" evidence="3">
    <location>
        <begin position="160"/>
        <end position="482"/>
    </location>
</feature>
<reference evidence="5" key="2">
    <citation type="submission" date="2025-09" db="UniProtKB">
        <authorList>
            <consortium name="Ensembl"/>
        </authorList>
    </citation>
    <scope>IDENTIFICATION</scope>
</reference>
<feature type="compositionally biased region" description="Low complexity" evidence="3">
    <location>
        <begin position="256"/>
        <end position="265"/>
    </location>
</feature>
<feature type="compositionally biased region" description="Polar residues" evidence="3">
    <location>
        <begin position="987"/>
        <end position="998"/>
    </location>
</feature>
<dbReference type="SUPFAM" id="SSF49695">
    <property type="entry name" value="gamma-Crystallin-like"/>
    <property type="match status" value="3"/>
</dbReference>
<dbReference type="InterPro" id="IPR035992">
    <property type="entry name" value="Ricin_B-like_lectins"/>
</dbReference>
<dbReference type="PROSITE" id="PS50231">
    <property type="entry name" value="RICIN_B_LECTIN"/>
    <property type="match status" value="1"/>
</dbReference>
<feature type="domain" description="Beta/gamma crystallin 'Greek key'" evidence="4">
    <location>
        <begin position="1688"/>
        <end position="1730"/>
    </location>
</feature>
<feature type="domain" description="Beta/gamma crystallin 'Greek key'" evidence="4">
    <location>
        <begin position="1483"/>
        <end position="1525"/>
    </location>
</feature>
<feature type="compositionally biased region" description="Basic and acidic residues" evidence="3">
    <location>
        <begin position="1041"/>
        <end position="1057"/>
    </location>
</feature>
<comment type="similarity">
    <text evidence="1">Belongs to the beta/gamma-crystallin family.</text>
</comment>
<feature type="compositionally biased region" description="Basic and acidic residues" evidence="3">
    <location>
        <begin position="396"/>
        <end position="409"/>
    </location>
</feature>
<evidence type="ECO:0000256" key="3">
    <source>
        <dbReference type="SAM" id="MobiDB-lite"/>
    </source>
</evidence>
<dbReference type="SUPFAM" id="SSF50370">
    <property type="entry name" value="Ricin B-like lectins"/>
    <property type="match status" value="1"/>
</dbReference>
<dbReference type="Pfam" id="PF00030">
    <property type="entry name" value="Crystall"/>
    <property type="match status" value="6"/>
</dbReference>
<accession>A0AAY4C5E4</accession>
<dbReference type="Ensembl" id="ENSDCDT00010034683.1">
    <property type="protein sequence ID" value="ENSDCDP00010028089.1"/>
    <property type="gene ID" value="ENSDCDG00010017667.1"/>
</dbReference>
<protein>
    <recommendedName>
        <fullName evidence="4">Beta/gamma crystallin 'Greek key' domain-containing protein</fullName>
    </recommendedName>
</protein>
<feature type="region of interest" description="Disordered" evidence="3">
    <location>
        <begin position="494"/>
        <end position="788"/>
    </location>
</feature>
<feature type="compositionally biased region" description="Low complexity" evidence="3">
    <location>
        <begin position="641"/>
        <end position="653"/>
    </location>
</feature>
<feature type="compositionally biased region" description="Polar residues" evidence="3">
    <location>
        <begin position="410"/>
        <end position="423"/>
    </location>
</feature>
<feature type="compositionally biased region" description="Basic and acidic residues" evidence="3">
    <location>
        <begin position="610"/>
        <end position="619"/>
    </location>
</feature>
<sequence>MKPDRNPEPSGADEAVRGGFAVCCPRPVELGAARGGRDPRCPVPTGSKFPPARRFHHFGSAERAGVLSRIGSFFSGRRKKSRSASAGSASGDAAVSPCSAASIIGDGGADLPFADSDGSERGSVRDLHVEVSGVGGASWPGDQRVTCILSKLCTTLSRLPKAAENSSACRSSDPTPKGRGLGIRTAKVPEKESSPTSARASSLLDGDSRLREPKKVKADTSPVSKLPRPSSGGLVSPSSEPEAGESESPPPPPLPSASSDSSGAERPGSSSQKEPPQEPQRRVGAARENLPNAGAVPLPRRLGSPTKAPAQKELRSSEQIEITEGPSPRQKQELSLSEMGGTVSDTSTNGTVARDAAAGATTATTEKTQAEKKSTEAEKTAAGSQQTRTNITRKQAGKDRPTPEDRKETPTTSTSCPVNQRSTGAVRKTRSLSEGTEDMEKELDSVEDSIKRMGRGVTEEKISQDVDLKTKTHQVSTHSPAASEKIQVVRRVKVTPGRTEGVKSTDPDVTVEQKDCVEAQPEKKPPYSNQKARVKHEVSKHSAPAESLPISALQDLKSTKAKAPLAGHDVSESLTVSEKTTDMRRIMIKGPRNTATDKEPKNTVTVVSQTREDKDEPKRLTSRALLNESLQDQKSSKTKASQSGQESSESSVVSDRKTGLRRINMKETSRSIDPVVCDEHVEHGEDQALQKPSTNNQKTRDKLVESKQKTTGENSDHLTLGGNFINDANTKKEPNTSNSTPQGDKAPAPTNAVTVVRQTREDKDGPKQLPTTAQPVLNESLLDQKSSESSVVFEDICRSIDPVVCDEQVEHGEDQALQKPSAKNQKTRYKLVESKQKTTGENSDHLTISENFINDANTKEDPNNSNSTPQGNKAPAPTNAVTVVRQTREDKDGPKQLPATAQPVLNEGLQDQKFSESSVVSEEIYKLEGSKQKTTGENSDHLTVGGNFINDPNTKKEPNTSDATPQGNKAPVPDSQRNTDNPEDSQLKITGSVTSPQKVFSPVSEVMQTNDSPKQIPFPSQLLPSEDGVKTKDQPVLPSNKLKEEKPHKVFAEHESVPSKNKSATSRDTLLKCSSSLPSPTKPLQEKRDAPSNWLDVDHSVAKKPKRTERKMEFSVSEDNILDTSDDFENFIQNIKALGTPFSYPLKKKQGQARTTSPPFAMPAIREDRFEKVLDPDVFSFGKGKVNISKDQSPAMVIKKQGDETKQKAHSTSGQWKERGEGTLLDEEETQKTKESIDQSKKVSSRLERMSILSNLMSSPKMSRRTEMILCPSQDLQNGMTMPLPGPAAPPLPGPAAPPLSGPAAKSLLGQSCPVLTLCSLTRAPIWSSDTVIGWCGVDLYLSLCWQMVLFEQEQQRGQAFEIFGDVEDATSLSLSSVISIRVVRGCWLLYEAPRFQGRSVPLEEGSTDLENPWVEEQTVEGDVRPICIGSIRLVVMDYSIPQIDLFTEPSGLGRQTTVCDDTPEFCTYGMAQNTASIKVHSGVWLVYSDPGFQGMLAVLEVGEFPSPECWGFPMPFVGSLRPLKMGQIKVESPYEVKAVLYEKPLFEGRSVELEGKEWQLEEEVEEGASDRQQDVEHPEASRRCLSSVGSIRIAGGLWVGYTEVEFEGRQWLLEEGEYTDWSDWGGTWDTLRSLRPVVLDLVSPHLKMFSQRDFGDRGVCVDLLVPVTNMEDTGYGSKTQSIDVESGVWVGFEKAGFSGELYILERGLYSAHEDWGAQRPSIGSVQPVIVEMQSGVSKYKVLLFSSPGFQGEQLSLDDSGTTLPDGFRAASCKVLSGSWVVFSGAHFTDLMLVLEEGVYPTPESMGFQDPDSRVLSIHTVAPEFSLPSITLFCKLGFRGRKVILTDASVNLSLAGISGCSRSLLVSGGMWVLYEEPYFHGRQFLLQPSEVSDWQQFSSWQRIASLRPLIQKPLYIRLRSAETGCVMSLCGQLDDLKLLRVQVSEETGGAEQTWLYAHGQLRCKMVEDCCLETSSSVVMAGSRLGVSTEVGKENQLWDITQDGHIHTHLKPELVLEVKGGHQYDRNHVIVNTLDERRSSQRWTVEIL</sequence>
<feature type="compositionally biased region" description="Basic and acidic residues" evidence="3">
    <location>
        <begin position="442"/>
        <end position="470"/>
    </location>
</feature>
<dbReference type="Gene3D" id="2.60.20.10">
    <property type="entry name" value="Crystallins"/>
    <property type="match status" value="6"/>
</dbReference>
<evidence type="ECO:0000313" key="5">
    <source>
        <dbReference type="Ensembl" id="ENSDCDP00010028089.1"/>
    </source>
</evidence>
<feature type="compositionally biased region" description="Basic and acidic residues" evidence="3">
    <location>
        <begin position="1230"/>
        <end position="1243"/>
    </location>
</feature>
<feature type="domain" description="Beta/gamma crystallin 'Greek key'" evidence="4">
    <location>
        <begin position="1537"/>
        <end position="1596"/>
    </location>
</feature>
<dbReference type="InterPro" id="IPR000772">
    <property type="entry name" value="Ricin_B_lectin"/>
</dbReference>
<reference evidence="5" key="1">
    <citation type="submission" date="2025-08" db="UniProtKB">
        <authorList>
            <consortium name="Ensembl"/>
        </authorList>
    </citation>
    <scope>IDENTIFICATION</scope>
</reference>
<dbReference type="Proteomes" id="UP000694580">
    <property type="component" value="Unplaced"/>
</dbReference>